<name>A0A6J6XXX0_9ZZZZ</name>
<gene>
    <name evidence="1" type="ORF">UFOPK2969_01524</name>
</gene>
<dbReference type="EMBL" id="CAFAAD010000145">
    <property type="protein sequence ID" value="CAB4802050.1"/>
    <property type="molecule type" value="Genomic_DNA"/>
</dbReference>
<dbReference type="AlphaFoldDB" id="A0A6J6XXX0"/>
<sequence length="176" mass="18733">MRCTFGRLNAGRYSSWKQGRLQRTPYQGLSFSAVSGSSTDSPIRARTASMISKSIRSSSAASAGSSVYLVVSVHITLVHSSPTMFSSGCWPHTARVKFLMRSPCQPGFKLLNQFSSVGACPRYPTNAGVRWNTKSSSAASASRGTTCTAVAPVPMMPTRLPFSLSMSSDGLPPVNS</sequence>
<accession>A0A6J6XXX0</accession>
<protein>
    <submittedName>
        <fullName evidence="1">Unannotated protein</fullName>
    </submittedName>
</protein>
<reference evidence="1" key="1">
    <citation type="submission" date="2020-05" db="EMBL/GenBank/DDBJ databases">
        <authorList>
            <person name="Chiriac C."/>
            <person name="Salcher M."/>
            <person name="Ghai R."/>
            <person name="Kavagutti S V."/>
        </authorList>
    </citation>
    <scope>NUCLEOTIDE SEQUENCE</scope>
</reference>
<organism evidence="1">
    <name type="scientific">freshwater metagenome</name>
    <dbReference type="NCBI Taxonomy" id="449393"/>
    <lineage>
        <taxon>unclassified sequences</taxon>
        <taxon>metagenomes</taxon>
        <taxon>ecological metagenomes</taxon>
    </lineage>
</organism>
<evidence type="ECO:0000313" key="1">
    <source>
        <dbReference type="EMBL" id="CAB4802050.1"/>
    </source>
</evidence>
<proteinExistence type="predicted"/>